<evidence type="ECO:0000313" key="17">
    <source>
        <dbReference type="EMBL" id="SLN39870.1"/>
    </source>
</evidence>
<dbReference type="PANTHER" id="PTHR45339:SF1">
    <property type="entry name" value="HYBRID SIGNAL TRANSDUCTION HISTIDINE KINASE J"/>
    <property type="match status" value="1"/>
</dbReference>
<dbReference type="InterPro" id="IPR008207">
    <property type="entry name" value="Sig_transdc_His_kin_Hpt_dom"/>
</dbReference>
<dbReference type="PROSITE" id="PS50109">
    <property type="entry name" value="HIS_KIN"/>
    <property type="match status" value="1"/>
</dbReference>
<dbReference type="CDD" id="cd00082">
    <property type="entry name" value="HisKA"/>
    <property type="match status" value="1"/>
</dbReference>
<dbReference type="InterPro" id="IPR036097">
    <property type="entry name" value="HisK_dim/P_sf"/>
</dbReference>
<evidence type="ECO:0000256" key="6">
    <source>
        <dbReference type="ARBA" id="ARBA00022692"/>
    </source>
</evidence>
<dbReference type="InterPro" id="IPR004358">
    <property type="entry name" value="Sig_transdc_His_kin-like_C"/>
</dbReference>
<feature type="domain" description="Histidine kinase" evidence="14">
    <location>
        <begin position="375"/>
        <end position="594"/>
    </location>
</feature>
<keyword evidence="4" id="KW-1003">Cell membrane</keyword>
<dbReference type="SMART" id="SM00448">
    <property type="entry name" value="REC"/>
    <property type="match status" value="1"/>
</dbReference>
<dbReference type="GO" id="GO:0000155">
    <property type="term" value="F:phosphorelay sensor kinase activity"/>
    <property type="evidence" value="ECO:0007669"/>
    <property type="project" value="InterPro"/>
</dbReference>
<keyword evidence="9 13" id="KW-1133">Transmembrane helix</keyword>
<dbReference type="GO" id="GO:0005524">
    <property type="term" value="F:ATP binding"/>
    <property type="evidence" value="ECO:0007669"/>
    <property type="project" value="UniProtKB-KW"/>
</dbReference>
<evidence type="ECO:0000256" key="4">
    <source>
        <dbReference type="ARBA" id="ARBA00022475"/>
    </source>
</evidence>
<dbReference type="AlphaFoldDB" id="A0A1X6Z421"/>
<dbReference type="GO" id="GO:0005886">
    <property type="term" value="C:plasma membrane"/>
    <property type="evidence" value="ECO:0007669"/>
    <property type="project" value="UniProtKB-SubCell"/>
</dbReference>
<dbReference type="InterPro" id="IPR036641">
    <property type="entry name" value="HPT_dom_sf"/>
</dbReference>
<dbReference type="InterPro" id="IPR000014">
    <property type="entry name" value="PAS"/>
</dbReference>
<protein>
    <recommendedName>
        <fullName evidence="3">histidine kinase</fullName>
        <ecNumber evidence="3">2.7.13.3</ecNumber>
    </recommendedName>
</protein>
<dbReference type="PRINTS" id="PR00344">
    <property type="entry name" value="BCTRLSENSOR"/>
</dbReference>
<evidence type="ECO:0000259" key="15">
    <source>
        <dbReference type="PROSITE" id="PS50110"/>
    </source>
</evidence>
<dbReference type="InterPro" id="IPR003661">
    <property type="entry name" value="HisK_dim/P_dom"/>
</dbReference>
<dbReference type="SUPFAM" id="SSF52172">
    <property type="entry name" value="CheY-like"/>
    <property type="match status" value="1"/>
</dbReference>
<comment type="subcellular location">
    <subcellularLocation>
        <location evidence="2">Cell membrane</location>
        <topology evidence="2">Multi-pass membrane protein</topology>
    </subcellularLocation>
</comment>
<evidence type="ECO:0000256" key="9">
    <source>
        <dbReference type="ARBA" id="ARBA00022989"/>
    </source>
</evidence>
<dbReference type="FunFam" id="3.30.565.10:FF:000010">
    <property type="entry name" value="Sensor histidine kinase RcsC"/>
    <property type="match status" value="1"/>
</dbReference>
<dbReference type="SUPFAM" id="SSF47384">
    <property type="entry name" value="Homodimeric domain of signal transducing histidine kinase"/>
    <property type="match status" value="1"/>
</dbReference>
<dbReference type="EMBL" id="FWFN01000003">
    <property type="protein sequence ID" value="SLN39870.1"/>
    <property type="molecule type" value="Genomic_DNA"/>
</dbReference>
<evidence type="ECO:0000259" key="14">
    <source>
        <dbReference type="PROSITE" id="PS50109"/>
    </source>
</evidence>
<dbReference type="SUPFAM" id="SSF55874">
    <property type="entry name" value="ATPase domain of HSP90 chaperone/DNA topoisomerase II/histidine kinase"/>
    <property type="match status" value="1"/>
</dbReference>
<dbReference type="Pfam" id="PF00989">
    <property type="entry name" value="PAS"/>
    <property type="match status" value="1"/>
</dbReference>
<name>A0A1X6Z421_9RHOB</name>
<evidence type="ECO:0000256" key="3">
    <source>
        <dbReference type="ARBA" id="ARBA00012438"/>
    </source>
</evidence>
<dbReference type="SMART" id="SM00387">
    <property type="entry name" value="HATPase_c"/>
    <property type="match status" value="1"/>
</dbReference>
<organism evidence="17 18">
    <name type="scientific">Pseudooceanicola marinus</name>
    <dbReference type="NCBI Taxonomy" id="396013"/>
    <lineage>
        <taxon>Bacteria</taxon>
        <taxon>Pseudomonadati</taxon>
        <taxon>Pseudomonadota</taxon>
        <taxon>Alphaproteobacteria</taxon>
        <taxon>Rhodobacterales</taxon>
        <taxon>Paracoccaceae</taxon>
        <taxon>Pseudooceanicola</taxon>
    </lineage>
</organism>
<evidence type="ECO:0000256" key="1">
    <source>
        <dbReference type="ARBA" id="ARBA00000085"/>
    </source>
</evidence>
<dbReference type="InterPro" id="IPR035965">
    <property type="entry name" value="PAS-like_dom_sf"/>
</dbReference>
<dbReference type="NCBIfam" id="TIGR00229">
    <property type="entry name" value="sensory_box"/>
    <property type="match status" value="1"/>
</dbReference>
<sequence>MLSVPRNSGRSPLWRQPIAALTILVLCVTLVVGLAWLVLHEIETLTSSNSDNLQWSLAQAEVDFLRYEAALVQAEASIGEDDADTTDAAIVALRRAFDIFYSRMTLIEEAPAFRTMQDNQDFNAPRQRVDAFLQETVPLIDGSKPALLAAVPDLRESADRIHQDVRSFSLSGLDGFAQITDARRASLIRTLGLIATVLFLFIAGLSLLALVLVRMARQSRDSASRAEAHAARMHTIVETSLDAVVVTDSDGFIHEFNSAAERMFGYSRAEVVGRRVRHLLVPESEADELSRMGDSVLEARERGDSFLHPFEFTARDRSGRRFPAEVSFDRAADNDHLFVSFVRDISLRKAQEEMLTQARDRALAGERSKSEFLAVMSHEMRTPLNGLIGSMQLLRDHSLSEEQSELLTLMDSSAQLLLNLVNDVLDLAKFEAGKMKPEARTFSVSRLLDGVVETSATLAATNGNDLTWNWVGTPSGPLVADARRLRQVLLNLVTNAVKFTRGGDVEIEVELVGPQRSQIEFRVIDSGIGIAEDDLDRIFNDFETLDSSYARQASGTGLGLGIARRLVQLMEGEIGAESVPGDGSLFWVRIPVAQAAGDETLPDPETVGTTNGTTPPMEILLVEDNEINRFIAREMLESEGHYVTEAVDGQAGVDWADAQRFDLILMDISMPVMDGTEAALRIRSGHGASADVPIVALTAHALPEELKKFRSIGMDHCLSKPIDRKVLSRLLQDLANGVLPLATQDSRDRAAPSELIDATQIETLFSGTGAETARKLLDRFCAETDGCIAALAAFPGSKQEIARLTHACAGTCGTFGLIALREALAAIETKAKRGQEIEAAELQALEPLWKASRAELETLDTRGVDA</sequence>
<dbReference type="SUPFAM" id="SSF47226">
    <property type="entry name" value="Histidine-containing phosphotransfer domain, HPT domain"/>
    <property type="match status" value="1"/>
</dbReference>
<reference evidence="17 18" key="1">
    <citation type="submission" date="2017-03" db="EMBL/GenBank/DDBJ databases">
        <authorList>
            <person name="Afonso C.L."/>
            <person name="Miller P.J."/>
            <person name="Scott M.A."/>
            <person name="Spackman E."/>
            <person name="Goraichik I."/>
            <person name="Dimitrov K.M."/>
            <person name="Suarez D.L."/>
            <person name="Swayne D.E."/>
        </authorList>
    </citation>
    <scope>NUCLEOTIDE SEQUENCE [LARGE SCALE GENOMIC DNA]</scope>
    <source>
        <strain evidence="17 18">CECT 7751</strain>
    </source>
</reference>
<evidence type="ECO:0000256" key="13">
    <source>
        <dbReference type="SAM" id="Phobius"/>
    </source>
</evidence>
<dbReference type="Gene3D" id="3.30.565.10">
    <property type="entry name" value="Histidine kinase-like ATPase, C-terminal domain"/>
    <property type="match status" value="1"/>
</dbReference>
<evidence type="ECO:0000256" key="11">
    <source>
        <dbReference type="ARBA" id="ARBA00023136"/>
    </source>
</evidence>
<keyword evidence="5 12" id="KW-0597">Phosphoprotein</keyword>
<dbReference type="CDD" id="cd16922">
    <property type="entry name" value="HATPase_EvgS-ArcB-TorS-like"/>
    <property type="match status" value="1"/>
</dbReference>
<dbReference type="Gene3D" id="3.30.450.20">
    <property type="entry name" value="PAS domain"/>
    <property type="match status" value="1"/>
</dbReference>
<feature type="modified residue" description="4-aspartylphosphate" evidence="12">
    <location>
        <position position="667"/>
    </location>
</feature>
<dbReference type="GO" id="GO:0006355">
    <property type="term" value="P:regulation of DNA-templated transcription"/>
    <property type="evidence" value="ECO:0007669"/>
    <property type="project" value="InterPro"/>
</dbReference>
<evidence type="ECO:0000256" key="2">
    <source>
        <dbReference type="ARBA" id="ARBA00004651"/>
    </source>
</evidence>
<dbReference type="InterPro" id="IPR036890">
    <property type="entry name" value="HATPase_C_sf"/>
</dbReference>
<dbReference type="SMART" id="SM00388">
    <property type="entry name" value="HisKA"/>
    <property type="match status" value="1"/>
</dbReference>
<dbReference type="SUPFAM" id="SSF55785">
    <property type="entry name" value="PYP-like sensor domain (PAS domain)"/>
    <property type="match status" value="1"/>
</dbReference>
<dbReference type="Pfam" id="PF02518">
    <property type="entry name" value="HATPase_c"/>
    <property type="match status" value="1"/>
</dbReference>
<evidence type="ECO:0000256" key="12">
    <source>
        <dbReference type="PROSITE-ProRule" id="PRU00169"/>
    </source>
</evidence>
<keyword evidence="8" id="KW-0067">ATP-binding</keyword>
<dbReference type="InterPro" id="IPR005467">
    <property type="entry name" value="His_kinase_dom"/>
</dbReference>
<evidence type="ECO:0000313" key="18">
    <source>
        <dbReference type="Proteomes" id="UP000193963"/>
    </source>
</evidence>
<dbReference type="Proteomes" id="UP000193963">
    <property type="component" value="Unassembled WGS sequence"/>
</dbReference>
<dbReference type="Gene3D" id="3.40.50.2300">
    <property type="match status" value="1"/>
</dbReference>
<dbReference type="Pfam" id="PF00512">
    <property type="entry name" value="HisKA"/>
    <property type="match status" value="1"/>
</dbReference>
<keyword evidence="18" id="KW-1185">Reference proteome</keyword>
<comment type="catalytic activity">
    <reaction evidence="1">
        <text>ATP + protein L-histidine = ADP + protein N-phospho-L-histidine.</text>
        <dbReference type="EC" id="2.7.13.3"/>
    </reaction>
</comment>
<proteinExistence type="predicted"/>
<evidence type="ECO:0000256" key="10">
    <source>
        <dbReference type="ARBA" id="ARBA00023012"/>
    </source>
</evidence>
<dbReference type="CDD" id="cd17546">
    <property type="entry name" value="REC_hyHK_CKI1_RcsC-like"/>
    <property type="match status" value="1"/>
</dbReference>
<dbReference type="RefSeq" id="WP_085887675.1">
    <property type="nucleotide sequence ID" value="NZ_FWFN01000003.1"/>
</dbReference>
<evidence type="ECO:0000256" key="5">
    <source>
        <dbReference type="ARBA" id="ARBA00022553"/>
    </source>
</evidence>
<dbReference type="OrthoDB" id="9801651at2"/>
<dbReference type="CDD" id="cd00130">
    <property type="entry name" value="PAS"/>
    <property type="match status" value="1"/>
</dbReference>
<evidence type="ECO:0000256" key="7">
    <source>
        <dbReference type="ARBA" id="ARBA00022741"/>
    </source>
</evidence>
<keyword evidence="17" id="KW-0808">Transferase</keyword>
<dbReference type="InterPro" id="IPR013767">
    <property type="entry name" value="PAS_fold"/>
</dbReference>
<feature type="domain" description="Response regulatory" evidence="15">
    <location>
        <begin position="618"/>
        <end position="735"/>
    </location>
</feature>
<keyword evidence="11 13" id="KW-0472">Membrane</keyword>
<keyword evidence="7" id="KW-0547">Nucleotide-binding</keyword>
<dbReference type="Gene3D" id="1.20.120.160">
    <property type="entry name" value="HPT domain"/>
    <property type="match status" value="1"/>
</dbReference>
<dbReference type="PROSITE" id="PS50112">
    <property type="entry name" value="PAS"/>
    <property type="match status" value="1"/>
</dbReference>
<dbReference type="SMART" id="SM00091">
    <property type="entry name" value="PAS"/>
    <property type="match status" value="1"/>
</dbReference>
<dbReference type="Pfam" id="PF01627">
    <property type="entry name" value="Hpt"/>
    <property type="match status" value="1"/>
</dbReference>
<dbReference type="Pfam" id="PF00072">
    <property type="entry name" value="Response_reg"/>
    <property type="match status" value="1"/>
</dbReference>
<dbReference type="PANTHER" id="PTHR45339">
    <property type="entry name" value="HYBRID SIGNAL TRANSDUCTION HISTIDINE KINASE J"/>
    <property type="match status" value="1"/>
</dbReference>
<accession>A0A1X6Z421</accession>
<dbReference type="InterPro" id="IPR011006">
    <property type="entry name" value="CheY-like_superfamily"/>
</dbReference>
<evidence type="ECO:0000259" key="16">
    <source>
        <dbReference type="PROSITE" id="PS50112"/>
    </source>
</evidence>
<gene>
    <name evidence="17" type="primary">arcB_3</name>
    <name evidence="17" type="ORF">PSM7751_01814</name>
</gene>
<dbReference type="PROSITE" id="PS50110">
    <property type="entry name" value="RESPONSE_REGULATORY"/>
    <property type="match status" value="1"/>
</dbReference>
<keyword evidence="6 13" id="KW-0812">Transmembrane</keyword>
<dbReference type="InterPro" id="IPR001789">
    <property type="entry name" value="Sig_transdc_resp-reg_receiver"/>
</dbReference>
<evidence type="ECO:0000256" key="8">
    <source>
        <dbReference type="ARBA" id="ARBA00022840"/>
    </source>
</evidence>
<feature type="domain" description="PAS" evidence="16">
    <location>
        <begin position="229"/>
        <end position="300"/>
    </location>
</feature>
<feature type="transmembrane region" description="Helical" evidence="13">
    <location>
        <begin position="20"/>
        <end position="39"/>
    </location>
</feature>
<dbReference type="InterPro" id="IPR003594">
    <property type="entry name" value="HATPase_dom"/>
</dbReference>
<feature type="transmembrane region" description="Helical" evidence="13">
    <location>
        <begin position="191"/>
        <end position="213"/>
    </location>
</feature>
<keyword evidence="10" id="KW-0902">Two-component regulatory system</keyword>
<dbReference type="EC" id="2.7.13.3" evidence="3"/>
<dbReference type="Gene3D" id="1.10.287.130">
    <property type="match status" value="1"/>
</dbReference>